<dbReference type="InterPro" id="IPR004875">
    <property type="entry name" value="DDE_SF_endonuclease_dom"/>
</dbReference>
<dbReference type="Gene3D" id="1.10.10.60">
    <property type="entry name" value="Homeodomain-like"/>
    <property type="match status" value="1"/>
</dbReference>
<accession>A0ABM0MQ10</accession>
<name>A0ABM0MQ10_SACKO</name>
<dbReference type="InterPro" id="IPR010921">
    <property type="entry name" value="Trp_repressor/repl_initiator"/>
</dbReference>
<evidence type="ECO:0000256" key="1">
    <source>
        <dbReference type="ARBA" id="ARBA00023125"/>
    </source>
</evidence>
<dbReference type="GeneID" id="102803701"/>
<gene>
    <name evidence="4" type="primary">LOC102803701</name>
</gene>
<dbReference type="PROSITE" id="PS51253">
    <property type="entry name" value="HTH_CENPB"/>
    <property type="match status" value="1"/>
</dbReference>
<protein>
    <submittedName>
        <fullName evidence="4">Pogo transposable element with ZNF domain-like</fullName>
    </submittedName>
</protein>
<evidence type="ECO:0000313" key="3">
    <source>
        <dbReference type="Proteomes" id="UP000694865"/>
    </source>
</evidence>
<dbReference type="Pfam" id="PF03221">
    <property type="entry name" value="HTH_Tnp_Tc5"/>
    <property type="match status" value="1"/>
</dbReference>
<dbReference type="Proteomes" id="UP000694865">
    <property type="component" value="Unplaced"/>
</dbReference>
<proteinExistence type="predicted"/>
<dbReference type="InterPro" id="IPR006600">
    <property type="entry name" value="HTH_CenpB_DNA-bd_dom"/>
</dbReference>
<evidence type="ECO:0000259" key="2">
    <source>
        <dbReference type="PROSITE" id="PS51253"/>
    </source>
</evidence>
<evidence type="ECO:0000313" key="4">
    <source>
        <dbReference type="RefSeq" id="XP_006822101.1"/>
    </source>
</evidence>
<dbReference type="SUPFAM" id="SSF48295">
    <property type="entry name" value="TrpR-like"/>
    <property type="match status" value="1"/>
</dbReference>
<keyword evidence="3" id="KW-1185">Reference proteome</keyword>
<dbReference type="PANTHER" id="PTHR19303:SF57">
    <property type="entry name" value="HTH CENPB-TYPE DOMAIN-CONTAINING PROTEIN"/>
    <property type="match status" value="1"/>
</dbReference>
<dbReference type="SUPFAM" id="SSF46689">
    <property type="entry name" value="Homeodomain-like"/>
    <property type="match status" value="1"/>
</dbReference>
<dbReference type="Pfam" id="PF03184">
    <property type="entry name" value="DDE_1"/>
    <property type="match status" value="1"/>
</dbReference>
<dbReference type="PANTHER" id="PTHR19303">
    <property type="entry name" value="TRANSPOSON"/>
    <property type="match status" value="1"/>
</dbReference>
<dbReference type="SMART" id="SM00674">
    <property type="entry name" value="CENPB"/>
    <property type="match status" value="1"/>
</dbReference>
<dbReference type="InterPro" id="IPR009057">
    <property type="entry name" value="Homeodomain-like_sf"/>
</dbReference>
<dbReference type="InterPro" id="IPR050863">
    <property type="entry name" value="CenT-Element_Derived"/>
</dbReference>
<feature type="domain" description="HTH CENPB-type" evidence="2">
    <location>
        <begin position="133"/>
        <end position="203"/>
    </location>
</feature>
<keyword evidence="1" id="KW-0238">DNA-binding</keyword>
<reference evidence="4" key="1">
    <citation type="submission" date="2025-08" db="UniProtKB">
        <authorList>
            <consortium name="RefSeq"/>
        </authorList>
    </citation>
    <scope>IDENTIFICATION</scope>
    <source>
        <tissue evidence="4">Testes</tissue>
    </source>
</reference>
<dbReference type="RefSeq" id="XP_006822101.1">
    <property type="nucleotide sequence ID" value="XM_006822038.1"/>
</dbReference>
<sequence>MSSPVAAGQINSIRNYFILSPNQPPRQPQPRKLFPVFKKKVGVCRTKLGKQLYNGSTSDSSVGSDTESATKSDFRHRYTLSVKRRIVVYAQQHGQRAAARQYSVHHSNVTRWMRDEATGKLNIQRVSRYGNIPGSGGKLSYPKEIDDKLVKWILELRDNQVPVSTNMLRQKAKELIRPHNPMFKSSAGCARQFLSRHSLSMRRRTSMAQRLPTELEDKITAFHDFIVEQRRTYNFPLELIGNMDETPAYFALLPNTSIAQQGTKTVSICSTGAEKSLLTVILMVLANGTVLPPMIIFKGVRKLNLNVPKGMVAEVQKKGWCDTELMKIWHRRIWLPYTKGRQSLIIFDSFRGHLEDSVTNQLQSNQTYRAVIPGECTSKLQPLDVSINKPFKEYLRKEWCEFIDSQLKAIVPGERPKTASKQDIVNWVSRAWDKLQDRPDMVKLSFVCTGISSALDGSDDPDYRSASIQHEIESTAAA</sequence>
<organism evidence="3 4">
    <name type="scientific">Saccoglossus kowalevskii</name>
    <name type="common">Acorn worm</name>
    <dbReference type="NCBI Taxonomy" id="10224"/>
    <lineage>
        <taxon>Eukaryota</taxon>
        <taxon>Metazoa</taxon>
        <taxon>Hemichordata</taxon>
        <taxon>Enteropneusta</taxon>
        <taxon>Harrimaniidae</taxon>
        <taxon>Saccoglossus</taxon>
    </lineage>
</organism>